<evidence type="ECO:0000313" key="3">
    <source>
        <dbReference type="Proteomes" id="UP000321386"/>
    </source>
</evidence>
<comment type="caution">
    <text evidence="2">The sequence shown here is derived from an EMBL/GenBank/DDBJ whole genome shotgun (WGS) entry which is preliminary data.</text>
</comment>
<keyword evidence="3" id="KW-1185">Reference proteome</keyword>
<organism evidence="2 3">
    <name type="scientific">Cellulomonas persica</name>
    <dbReference type="NCBI Taxonomy" id="76861"/>
    <lineage>
        <taxon>Bacteria</taxon>
        <taxon>Bacillati</taxon>
        <taxon>Actinomycetota</taxon>
        <taxon>Actinomycetes</taxon>
        <taxon>Micrococcales</taxon>
        <taxon>Cellulomonadaceae</taxon>
        <taxon>Cellulomonas</taxon>
    </lineage>
</organism>
<feature type="region of interest" description="Disordered" evidence="1">
    <location>
        <begin position="1"/>
        <end position="27"/>
    </location>
</feature>
<feature type="region of interest" description="Disordered" evidence="1">
    <location>
        <begin position="51"/>
        <end position="80"/>
    </location>
</feature>
<reference evidence="2 3" key="1">
    <citation type="submission" date="2019-07" db="EMBL/GenBank/DDBJ databases">
        <title>Whole genome shotgun sequence of Cellulomonas persica NBRC 101101.</title>
        <authorList>
            <person name="Hosoyama A."/>
            <person name="Uohara A."/>
            <person name="Ohji S."/>
            <person name="Ichikawa N."/>
        </authorList>
    </citation>
    <scope>NUCLEOTIDE SEQUENCE [LARGE SCALE GENOMIC DNA]</scope>
    <source>
        <strain evidence="2 3">NBRC 101101</strain>
    </source>
</reference>
<name>A0A510UQ11_9CELL</name>
<dbReference type="Proteomes" id="UP000321386">
    <property type="component" value="Unassembled WGS sequence"/>
</dbReference>
<gene>
    <name evidence="2" type="ORF">CPE01_03920</name>
</gene>
<dbReference type="EMBL" id="BJUA01000002">
    <property type="protein sequence ID" value="GEK16659.1"/>
    <property type="molecule type" value="Genomic_DNA"/>
</dbReference>
<evidence type="ECO:0000313" key="2">
    <source>
        <dbReference type="EMBL" id="GEK16659.1"/>
    </source>
</evidence>
<evidence type="ECO:0000256" key="1">
    <source>
        <dbReference type="SAM" id="MobiDB-lite"/>
    </source>
</evidence>
<protein>
    <submittedName>
        <fullName evidence="2">Uncharacterized protein</fullName>
    </submittedName>
</protein>
<accession>A0A510UQ11</accession>
<sequence>MTTPTRPRGARRLTPTALSRGRKPRRYGSREMISRGSFTRIVVVAVMTAPHRTPGPSPAAAPPVCGATDGSQAWGRVARG</sequence>
<dbReference type="AlphaFoldDB" id="A0A510UQ11"/>
<proteinExistence type="predicted"/>